<keyword evidence="3" id="KW-0238">DNA-binding</keyword>
<dbReference type="SUPFAM" id="SSF52172">
    <property type="entry name" value="CheY-like"/>
    <property type="match status" value="1"/>
</dbReference>
<comment type="caution">
    <text evidence="9">The sequence shown here is derived from an EMBL/GenBank/DDBJ whole genome shotgun (WGS) entry which is preliminary data.</text>
</comment>
<dbReference type="RefSeq" id="WP_120472147.1">
    <property type="nucleotide sequence ID" value="NZ_RAYQ01000036.1"/>
</dbReference>
<gene>
    <name evidence="9" type="ORF">D7V94_20420</name>
</gene>
<feature type="modified residue" description="4-aspartylphosphate" evidence="6">
    <location>
        <position position="55"/>
    </location>
</feature>
<evidence type="ECO:0000256" key="1">
    <source>
        <dbReference type="ARBA" id="ARBA00018672"/>
    </source>
</evidence>
<feature type="domain" description="Response regulatory" evidence="8">
    <location>
        <begin position="3"/>
        <end position="120"/>
    </location>
</feature>
<evidence type="ECO:0000256" key="5">
    <source>
        <dbReference type="ARBA" id="ARBA00024867"/>
    </source>
</evidence>
<dbReference type="InterPro" id="IPR001789">
    <property type="entry name" value="Sig_transdc_resp-reg_receiver"/>
</dbReference>
<dbReference type="SMART" id="SM00342">
    <property type="entry name" value="HTH_ARAC"/>
    <property type="match status" value="1"/>
</dbReference>
<proteinExistence type="predicted"/>
<name>A0A3A9A902_9FIRM</name>
<dbReference type="InterPro" id="IPR018062">
    <property type="entry name" value="HTH_AraC-typ_CS"/>
</dbReference>
<keyword evidence="10" id="KW-1185">Reference proteome</keyword>
<dbReference type="PRINTS" id="PR00032">
    <property type="entry name" value="HTHARAC"/>
</dbReference>
<dbReference type="GO" id="GO:0043565">
    <property type="term" value="F:sequence-specific DNA binding"/>
    <property type="evidence" value="ECO:0007669"/>
    <property type="project" value="InterPro"/>
</dbReference>
<comment type="function">
    <text evidence="5">May play the central regulatory role in sporulation. It may be an element of the effector pathway responsible for the activation of sporulation genes in response to nutritional stress. Spo0A may act in concert with spo0H (a sigma factor) to control the expression of some genes that are critical to the sporulation process.</text>
</comment>
<dbReference type="InterPro" id="IPR009057">
    <property type="entry name" value="Homeodomain-like_sf"/>
</dbReference>
<sequence length="253" mass="29458">MYTAFIVDDDKYGLIDLQETMEWEKYGFCLKESFLSPVRALESILTYKPDVVFSDIKMPVMNGLDLIRLSMEQGYEGKYIIVSSYDDFKFAKEAIRYGVCDYCLKPLDSRDANQVLLNLKRKLDLERSNSEETIIVPNDVMNEMTDYIDINLASKISLNQLCSEYHISASYCCKLFKKYFDKSLGAYILDRRMEHAKHLLRTTLLPIQNIATKCGFDDYFYFAKKFKQHVKMTPSQYRNGAAEENDQEPAKDL</sequence>
<evidence type="ECO:0000256" key="4">
    <source>
        <dbReference type="ARBA" id="ARBA00023163"/>
    </source>
</evidence>
<dbReference type="Pfam" id="PF12833">
    <property type="entry name" value="HTH_18"/>
    <property type="match status" value="1"/>
</dbReference>
<dbReference type="Gene3D" id="3.40.50.2300">
    <property type="match status" value="1"/>
</dbReference>
<evidence type="ECO:0000256" key="2">
    <source>
        <dbReference type="ARBA" id="ARBA00023015"/>
    </source>
</evidence>
<evidence type="ECO:0000259" key="7">
    <source>
        <dbReference type="PROSITE" id="PS01124"/>
    </source>
</evidence>
<dbReference type="InterPro" id="IPR018060">
    <property type="entry name" value="HTH_AraC"/>
</dbReference>
<keyword evidence="6" id="KW-0597">Phosphoprotein</keyword>
<dbReference type="Pfam" id="PF00072">
    <property type="entry name" value="Response_reg"/>
    <property type="match status" value="1"/>
</dbReference>
<evidence type="ECO:0000256" key="3">
    <source>
        <dbReference type="ARBA" id="ARBA00023125"/>
    </source>
</evidence>
<protein>
    <recommendedName>
        <fullName evidence="1">Stage 0 sporulation protein A homolog</fullName>
    </recommendedName>
</protein>
<dbReference type="Proteomes" id="UP000280696">
    <property type="component" value="Unassembled WGS sequence"/>
</dbReference>
<dbReference type="PROSITE" id="PS01124">
    <property type="entry name" value="HTH_ARAC_FAMILY_2"/>
    <property type="match status" value="1"/>
</dbReference>
<feature type="domain" description="HTH araC/xylS-type" evidence="7">
    <location>
        <begin position="142"/>
        <end position="240"/>
    </location>
</feature>
<dbReference type="PROSITE" id="PS00041">
    <property type="entry name" value="HTH_ARAC_FAMILY_1"/>
    <property type="match status" value="1"/>
</dbReference>
<dbReference type="EMBL" id="RAYQ01000036">
    <property type="protein sequence ID" value="RKI87748.1"/>
    <property type="molecule type" value="Genomic_DNA"/>
</dbReference>
<dbReference type="SUPFAM" id="SSF46689">
    <property type="entry name" value="Homeodomain-like"/>
    <property type="match status" value="2"/>
</dbReference>
<dbReference type="PANTHER" id="PTHR43280">
    <property type="entry name" value="ARAC-FAMILY TRANSCRIPTIONAL REGULATOR"/>
    <property type="match status" value="1"/>
</dbReference>
<accession>A0A3A9A902</accession>
<dbReference type="PROSITE" id="PS50110">
    <property type="entry name" value="RESPONSE_REGULATORY"/>
    <property type="match status" value="1"/>
</dbReference>
<dbReference type="InterPro" id="IPR011006">
    <property type="entry name" value="CheY-like_superfamily"/>
</dbReference>
<dbReference type="CDD" id="cd17536">
    <property type="entry name" value="REC_YesN-like"/>
    <property type="match status" value="1"/>
</dbReference>
<dbReference type="SMART" id="SM00448">
    <property type="entry name" value="REC"/>
    <property type="match status" value="1"/>
</dbReference>
<dbReference type="AlphaFoldDB" id="A0A3A9A902"/>
<dbReference type="PANTHER" id="PTHR43280:SF2">
    <property type="entry name" value="HTH-TYPE TRANSCRIPTIONAL REGULATOR EXSA"/>
    <property type="match status" value="1"/>
</dbReference>
<organism evidence="9 10">
    <name type="scientific">Parablautia intestinalis</name>
    <dbReference type="NCBI Taxonomy" id="2320100"/>
    <lineage>
        <taxon>Bacteria</taxon>
        <taxon>Bacillati</taxon>
        <taxon>Bacillota</taxon>
        <taxon>Clostridia</taxon>
        <taxon>Lachnospirales</taxon>
        <taxon>Lachnospiraceae</taxon>
        <taxon>Parablautia</taxon>
    </lineage>
</organism>
<keyword evidence="2" id="KW-0805">Transcription regulation</keyword>
<dbReference type="OrthoDB" id="1769137at2"/>
<dbReference type="GO" id="GO:0003700">
    <property type="term" value="F:DNA-binding transcription factor activity"/>
    <property type="evidence" value="ECO:0007669"/>
    <property type="project" value="InterPro"/>
</dbReference>
<evidence type="ECO:0000313" key="9">
    <source>
        <dbReference type="EMBL" id="RKI87748.1"/>
    </source>
</evidence>
<reference evidence="9 10" key="1">
    <citation type="submission" date="2018-09" db="EMBL/GenBank/DDBJ databases">
        <title>Murine metabolic-syndrome-specific gut microbial biobank.</title>
        <authorList>
            <person name="Liu C."/>
        </authorList>
    </citation>
    <scope>NUCLEOTIDE SEQUENCE [LARGE SCALE GENOMIC DNA]</scope>
    <source>
        <strain evidence="9 10">0.1xD8-82</strain>
    </source>
</reference>
<evidence type="ECO:0000259" key="8">
    <source>
        <dbReference type="PROSITE" id="PS50110"/>
    </source>
</evidence>
<dbReference type="InterPro" id="IPR020449">
    <property type="entry name" value="Tscrpt_reg_AraC-type_HTH"/>
</dbReference>
<dbReference type="GO" id="GO:0000160">
    <property type="term" value="P:phosphorelay signal transduction system"/>
    <property type="evidence" value="ECO:0007669"/>
    <property type="project" value="InterPro"/>
</dbReference>
<evidence type="ECO:0000313" key="10">
    <source>
        <dbReference type="Proteomes" id="UP000280696"/>
    </source>
</evidence>
<dbReference type="Gene3D" id="1.10.10.60">
    <property type="entry name" value="Homeodomain-like"/>
    <property type="match status" value="2"/>
</dbReference>
<keyword evidence="4" id="KW-0804">Transcription</keyword>
<evidence type="ECO:0000256" key="6">
    <source>
        <dbReference type="PROSITE-ProRule" id="PRU00169"/>
    </source>
</evidence>